<reference evidence="13" key="1">
    <citation type="submission" date="2021-05" db="EMBL/GenBank/DDBJ databases">
        <authorList>
            <person name="Sun Q."/>
            <person name="Inoue M."/>
        </authorList>
    </citation>
    <scope>NUCLEOTIDE SEQUENCE</scope>
    <source>
        <strain evidence="13">VKM B-3255</strain>
    </source>
</reference>
<dbReference type="SUPFAM" id="SSF55874">
    <property type="entry name" value="ATPase domain of HSP90 chaperone/DNA topoisomerase II/histidine kinase"/>
    <property type="match status" value="1"/>
</dbReference>
<keyword evidence="5" id="KW-0547">Nucleotide-binding</keyword>
<evidence type="ECO:0000256" key="5">
    <source>
        <dbReference type="ARBA" id="ARBA00022741"/>
    </source>
</evidence>
<dbReference type="EC" id="2.7.13.3" evidence="2"/>
<accession>A0ABS5R5S2</accession>
<dbReference type="InterPro" id="IPR000700">
    <property type="entry name" value="PAS-assoc_C"/>
</dbReference>
<evidence type="ECO:0000256" key="4">
    <source>
        <dbReference type="ARBA" id="ARBA00022679"/>
    </source>
</evidence>
<dbReference type="InterPro" id="IPR005467">
    <property type="entry name" value="His_kinase_dom"/>
</dbReference>
<dbReference type="InterPro" id="IPR036890">
    <property type="entry name" value="HATPase_C_sf"/>
</dbReference>
<dbReference type="EMBL" id="JAHCQH010000015">
    <property type="protein sequence ID" value="MBS9476998.1"/>
    <property type="molecule type" value="Genomic_DNA"/>
</dbReference>
<dbReference type="SMART" id="SM00387">
    <property type="entry name" value="HATPase_c"/>
    <property type="match status" value="1"/>
</dbReference>
<dbReference type="InterPro" id="IPR001610">
    <property type="entry name" value="PAC"/>
</dbReference>
<evidence type="ECO:0000259" key="12">
    <source>
        <dbReference type="PROSITE" id="PS50113"/>
    </source>
</evidence>
<evidence type="ECO:0000259" key="10">
    <source>
        <dbReference type="PROSITE" id="PS50109"/>
    </source>
</evidence>
<evidence type="ECO:0000256" key="6">
    <source>
        <dbReference type="ARBA" id="ARBA00022777"/>
    </source>
</evidence>
<dbReference type="CDD" id="cd00082">
    <property type="entry name" value="HisKA"/>
    <property type="match status" value="1"/>
</dbReference>
<evidence type="ECO:0000259" key="11">
    <source>
        <dbReference type="PROSITE" id="PS50112"/>
    </source>
</evidence>
<organism evidence="13 14">
    <name type="scientific">Ancylobacter radicis</name>
    <dbReference type="NCBI Taxonomy" id="2836179"/>
    <lineage>
        <taxon>Bacteria</taxon>
        <taxon>Pseudomonadati</taxon>
        <taxon>Pseudomonadota</taxon>
        <taxon>Alphaproteobacteria</taxon>
        <taxon>Hyphomicrobiales</taxon>
        <taxon>Xanthobacteraceae</taxon>
        <taxon>Ancylobacter</taxon>
    </lineage>
</organism>
<keyword evidence="9" id="KW-0472">Membrane</keyword>
<evidence type="ECO:0000256" key="9">
    <source>
        <dbReference type="SAM" id="Phobius"/>
    </source>
</evidence>
<sequence length="479" mass="52303">MMPLAVAHGARSALIPMLAALLGIIIFLVDTLTPLDMAVAVLYVAVVMLLADVLTRRGILAVGALCIGLTTISFFAVHNVRFELEAVARAIVALSAIGIVTLLSLRNRHSSESLRDQAALLDLTHDAILVRDASDTLLYWNRGAEELYGWTADEAVGRNTAELLRTGFPISREAAAVELERHGRWEGELRHTRKDGARVTVASRWSLRRDAQGRPLAVMETNNDITERKASQDRLDKAQAELVHVTHMATLGQLTASIAHEVNQPLAAVVTNGEACLRWLRRPSPDVGEALASVERMIANGRRAGEVVARMRALSRRQADRQETVDLSQLVRESLALVERELTRHHIAVELDLADALPVVTGDRVQLQQIVINLAVNAVQAMEGAPRPRRLKLRTRALEWAEGEAARLDITDSGVGADTEAMSRLFEPFYTSKPDAMGLGLSISRYLVEAHGGVIEATLNSDRGMTFAVILPAAKEQSL</sequence>
<dbReference type="Pfam" id="PF00512">
    <property type="entry name" value="HisKA"/>
    <property type="match status" value="1"/>
</dbReference>
<dbReference type="PROSITE" id="PS50113">
    <property type="entry name" value="PAC"/>
    <property type="match status" value="1"/>
</dbReference>
<dbReference type="SUPFAM" id="SSF47384">
    <property type="entry name" value="Homodimeric domain of signal transducing histidine kinase"/>
    <property type="match status" value="1"/>
</dbReference>
<dbReference type="RefSeq" id="WP_213754821.1">
    <property type="nucleotide sequence ID" value="NZ_JAHCQH010000015.1"/>
</dbReference>
<evidence type="ECO:0000256" key="3">
    <source>
        <dbReference type="ARBA" id="ARBA00022553"/>
    </source>
</evidence>
<dbReference type="InterPro" id="IPR036097">
    <property type="entry name" value="HisK_dim/P_sf"/>
</dbReference>
<dbReference type="Pfam" id="PF00989">
    <property type="entry name" value="PAS"/>
    <property type="match status" value="1"/>
</dbReference>
<feature type="transmembrane region" description="Helical" evidence="9">
    <location>
        <begin position="35"/>
        <end position="51"/>
    </location>
</feature>
<dbReference type="PRINTS" id="PR00344">
    <property type="entry name" value="BCTRLSENSOR"/>
</dbReference>
<dbReference type="Proteomes" id="UP001166585">
    <property type="component" value="Unassembled WGS sequence"/>
</dbReference>
<protein>
    <recommendedName>
        <fullName evidence="2">histidine kinase</fullName>
        <ecNumber evidence="2">2.7.13.3</ecNumber>
    </recommendedName>
</protein>
<keyword evidence="4" id="KW-0808">Transferase</keyword>
<dbReference type="InterPro" id="IPR004358">
    <property type="entry name" value="Sig_transdc_His_kin-like_C"/>
</dbReference>
<dbReference type="Gene3D" id="3.30.565.10">
    <property type="entry name" value="Histidine kinase-like ATPase, C-terminal domain"/>
    <property type="match status" value="1"/>
</dbReference>
<name>A0ABS5R5S2_9HYPH</name>
<dbReference type="CDD" id="cd00130">
    <property type="entry name" value="PAS"/>
    <property type="match status" value="1"/>
</dbReference>
<dbReference type="NCBIfam" id="TIGR00229">
    <property type="entry name" value="sensory_box"/>
    <property type="match status" value="1"/>
</dbReference>
<evidence type="ECO:0000256" key="7">
    <source>
        <dbReference type="ARBA" id="ARBA00022840"/>
    </source>
</evidence>
<dbReference type="Gene3D" id="1.10.287.130">
    <property type="match status" value="1"/>
</dbReference>
<keyword evidence="7" id="KW-0067">ATP-binding</keyword>
<dbReference type="SMART" id="SM00091">
    <property type="entry name" value="PAS"/>
    <property type="match status" value="1"/>
</dbReference>
<dbReference type="SMART" id="SM00388">
    <property type="entry name" value="HisKA"/>
    <property type="match status" value="1"/>
</dbReference>
<feature type="domain" description="PAS" evidence="11">
    <location>
        <begin position="113"/>
        <end position="164"/>
    </location>
</feature>
<dbReference type="Pfam" id="PF02518">
    <property type="entry name" value="HATPase_c"/>
    <property type="match status" value="1"/>
</dbReference>
<dbReference type="PANTHER" id="PTHR43065:SF10">
    <property type="entry name" value="PEROXIDE STRESS-ACTIVATED HISTIDINE KINASE MAK3"/>
    <property type="match status" value="1"/>
</dbReference>
<keyword evidence="6" id="KW-0418">Kinase</keyword>
<dbReference type="SUPFAM" id="SSF55785">
    <property type="entry name" value="PYP-like sensor domain (PAS domain)"/>
    <property type="match status" value="1"/>
</dbReference>
<feature type="domain" description="Histidine kinase" evidence="10">
    <location>
        <begin position="257"/>
        <end position="475"/>
    </location>
</feature>
<keyword evidence="14" id="KW-1185">Reference proteome</keyword>
<evidence type="ECO:0000313" key="13">
    <source>
        <dbReference type="EMBL" id="MBS9476998.1"/>
    </source>
</evidence>
<proteinExistence type="predicted"/>
<dbReference type="SMART" id="SM00086">
    <property type="entry name" value="PAC"/>
    <property type="match status" value="1"/>
</dbReference>
<gene>
    <name evidence="13" type="ORF">KIP89_07755</name>
</gene>
<feature type="transmembrane region" description="Helical" evidence="9">
    <location>
        <begin position="58"/>
        <end position="80"/>
    </location>
</feature>
<evidence type="ECO:0000256" key="1">
    <source>
        <dbReference type="ARBA" id="ARBA00000085"/>
    </source>
</evidence>
<evidence type="ECO:0000256" key="2">
    <source>
        <dbReference type="ARBA" id="ARBA00012438"/>
    </source>
</evidence>
<dbReference type="PANTHER" id="PTHR43065">
    <property type="entry name" value="SENSOR HISTIDINE KINASE"/>
    <property type="match status" value="1"/>
</dbReference>
<comment type="catalytic activity">
    <reaction evidence="1">
        <text>ATP + protein L-histidine = ADP + protein N-phospho-L-histidine.</text>
        <dbReference type="EC" id="2.7.13.3"/>
    </reaction>
</comment>
<dbReference type="InterPro" id="IPR000014">
    <property type="entry name" value="PAS"/>
</dbReference>
<dbReference type="PROSITE" id="PS50109">
    <property type="entry name" value="HIS_KIN"/>
    <property type="match status" value="1"/>
</dbReference>
<evidence type="ECO:0000256" key="8">
    <source>
        <dbReference type="ARBA" id="ARBA00023012"/>
    </source>
</evidence>
<dbReference type="InterPro" id="IPR013767">
    <property type="entry name" value="PAS_fold"/>
</dbReference>
<keyword evidence="9" id="KW-0812">Transmembrane</keyword>
<keyword evidence="3" id="KW-0597">Phosphoprotein</keyword>
<keyword evidence="8" id="KW-0902">Two-component regulatory system</keyword>
<feature type="transmembrane region" description="Helical" evidence="9">
    <location>
        <begin position="12"/>
        <end position="29"/>
    </location>
</feature>
<dbReference type="InterPro" id="IPR003594">
    <property type="entry name" value="HATPase_dom"/>
</dbReference>
<keyword evidence="9" id="KW-1133">Transmembrane helix</keyword>
<dbReference type="InterPro" id="IPR035965">
    <property type="entry name" value="PAS-like_dom_sf"/>
</dbReference>
<comment type="caution">
    <text evidence="13">The sequence shown here is derived from an EMBL/GenBank/DDBJ whole genome shotgun (WGS) entry which is preliminary data.</text>
</comment>
<dbReference type="Gene3D" id="3.30.450.20">
    <property type="entry name" value="PAS domain"/>
    <property type="match status" value="1"/>
</dbReference>
<feature type="domain" description="PAC" evidence="12">
    <location>
        <begin position="185"/>
        <end position="237"/>
    </location>
</feature>
<evidence type="ECO:0000313" key="14">
    <source>
        <dbReference type="Proteomes" id="UP001166585"/>
    </source>
</evidence>
<dbReference type="PROSITE" id="PS50112">
    <property type="entry name" value="PAS"/>
    <property type="match status" value="1"/>
</dbReference>
<dbReference type="InterPro" id="IPR003661">
    <property type="entry name" value="HisK_dim/P_dom"/>
</dbReference>